<sequence>MVATSKTQANGTDIQAALEGQLAELRREVAKLNKSLAARGTEAFDDALDHADSTYRAASATAAKAMRHLRSQAHSVSETARENPRATTAVVAVVGVLALLAGMALAKSHTGRDSYW</sequence>
<dbReference type="EMBL" id="JAKREW010000006">
    <property type="protein sequence ID" value="MCG7505117.1"/>
    <property type="molecule type" value="Genomic_DNA"/>
</dbReference>
<feature type="transmembrane region" description="Helical" evidence="1">
    <location>
        <begin position="86"/>
        <end position="106"/>
    </location>
</feature>
<evidence type="ECO:0000256" key="1">
    <source>
        <dbReference type="SAM" id="Phobius"/>
    </source>
</evidence>
<keyword evidence="1" id="KW-1133">Transmembrane helix</keyword>
<evidence type="ECO:0008006" key="4">
    <source>
        <dbReference type="Google" id="ProtNLM"/>
    </source>
</evidence>
<evidence type="ECO:0000313" key="3">
    <source>
        <dbReference type="Proteomes" id="UP001201701"/>
    </source>
</evidence>
<organism evidence="2 3">
    <name type="scientific">Mesorhizobium retamae</name>
    <dbReference type="NCBI Taxonomy" id="2912854"/>
    <lineage>
        <taxon>Bacteria</taxon>
        <taxon>Pseudomonadati</taxon>
        <taxon>Pseudomonadota</taxon>
        <taxon>Alphaproteobacteria</taxon>
        <taxon>Hyphomicrobiales</taxon>
        <taxon>Phyllobacteriaceae</taxon>
        <taxon>Mesorhizobium</taxon>
    </lineage>
</organism>
<dbReference type="RefSeq" id="WP_239363754.1">
    <property type="nucleotide sequence ID" value="NZ_JAKREW010000006.1"/>
</dbReference>
<keyword evidence="1" id="KW-0812">Transmembrane</keyword>
<proteinExistence type="predicted"/>
<name>A0ABS9QCH8_9HYPH</name>
<gene>
    <name evidence="2" type="ORF">L4923_08790</name>
</gene>
<keyword evidence="3" id="KW-1185">Reference proteome</keyword>
<evidence type="ECO:0000313" key="2">
    <source>
        <dbReference type="EMBL" id="MCG7505117.1"/>
    </source>
</evidence>
<protein>
    <recommendedName>
        <fullName evidence="4">DUF883 domain-containing protein</fullName>
    </recommendedName>
</protein>
<comment type="caution">
    <text evidence="2">The sequence shown here is derived from an EMBL/GenBank/DDBJ whole genome shotgun (WGS) entry which is preliminary data.</text>
</comment>
<keyword evidence="1" id="KW-0472">Membrane</keyword>
<reference evidence="2 3" key="1">
    <citation type="submission" date="2022-02" db="EMBL/GenBank/DDBJ databases">
        <title>Draft genome sequence of Mezorhizobium retamae strain IRAMC:0171 isolated from Retama raetam nodules.</title>
        <authorList>
            <person name="Bengaied R."/>
            <person name="Sbissi I."/>
            <person name="Huber K."/>
            <person name="Ghodbane F."/>
            <person name="Nouioui I."/>
            <person name="Tarhouni M."/>
            <person name="Gtari M."/>
        </authorList>
    </citation>
    <scope>NUCLEOTIDE SEQUENCE [LARGE SCALE GENOMIC DNA]</scope>
    <source>
        <strain evidence="2 3">IRAMC:0171</strain>
    </source>
</reference>
<dbReference type="Proteomes" id="UP001201701">
    <property type="component" value="Unassembled WGS sequence"/>
</dbReference>
<accession>A0ABS9QCH8</accession>